<evidence type="ECO:0000256" key="4">
    <source>
        <dbReference type="ARBA" id="ARBA00022692"/>
    </source>
</evidence>
<dbReference type="Proteomes" id="UP000460287">
    <property type="component" value="Unassembled WGS sequence"/>
</dbReference>
<evidence type="ECO:0000256" key="6">
    <source>
        <dbReference type="ARBA" id="ARBA00023136"/>
    </source>
</evidence>
<feature type="transmembrane region" description="Helical" evidence="7">
    <location>
        <begin position="72"/>
        <end position="91"/>
    </location>
</feature>
<comment type="pathway">
    <text evidence="2">Cell wall biogenesis; lipoteichoic acid biosynthesis.</text>
</comment>
<dbReference type="Pfam" id="PF00884">
    <property type="entry name" value="Sulfatase"/>
    <property type="match status" value="1"/>
</dbReference>
<keyword evidence="10" id="KW-1185">Reference proteome</keyword>
<keyword evidence="6 7" id="KW-0472">Membrane</keyword>
<feature type="transmembrane region" description="Helical" evidence="7">
    <location>
        <begin position="112"/>
        <end position="132"/>
    </location>
</feature>
<dbReference type="CDD" id="cd16015">
    <property type="entry name" value="LTA_synthase"/>
    <property type="match status" value="1"/>
</dbReference>
<dbReference type="SUPFAM" id="SSF53649">
    <property type="entry name" value="Alkaline phosphatase-like"/>
    <property type="match status" value="1"/>
</dbReference>
<evidence type="ECO:0000256" key="5">
    <source>
        <dbReference type="ARBA" id="ARBA00022989"/>
    </source>
</evidence>
<dbReference type="InterPro" id="IPR050448">
    <property type="entry name" value="OpgB/LTA_synthase_biosynth"/>
</dbReference>
<keyword evidence="4 7" id="KW-0812">Transmembrane</keyword>
<evidence type="ECO:0000259" key="8">
    <source>
        <dbReference type="Pfam" id="PF00884"/>
    </source>
</evidence>
<dbReference type="Gene3D" id="3.40.720.10">
    <property type="entry name" value="Alkaline Phosphatase, subunit A"/>
    <property type="match status" value="1"/>
</dbReference>
<feature type="transmembrane region" description="Helical" evidence="7">
    <location>
        <begin position="203"/>
        <end position="224"/>
    </location>
</feature>
<evidence type="ECO:0000256" key="2">
    <source>
        <dbReference type="ARBA" id="ARBA00004936"/>
    </source>
</evidence>
<protein>
    <submittedName>
        <fullName evidence="9">LTA synthase family protein</fullName>
    </submittedName>
</protein>
<feature type="transmembrane region" description="Helical" evidence="7">
    <location>
        <begin position="162"/>
        <end position="183"/>
    </location>
</feature>
<reference evidence="9 10" key="1">
    <citation type="submission" date="2019-08" db="EMBL/GenBank/DDBJ databases">
        <title>In-depth cultivation of the pig gut microbiome towards novel bacterial diversity and tailored functional studies.</title>
        <authorList>
            <person name="Wylensek D."/>
            <person name="Hitch T.C.A."/>
            <person name="Clavel T."/>
        </authorList>
    </citation>
    <scope>NUCLEOTIDE SEQUENCE [LARGE SCALE GENOMIC DNA]</scope>
    <source>
        <strain evidence="9 10">WCA-383-APC-5B</strain>
    </source>
</reference>
<comment type="subcellular location">
    <subcellularLocation>
        <location evidence="1">Cell membrane</location>
        <topology evidence="1">Multi-pass membrane protein</topology>
    </subcellularLocation>
</comment>
<organism evidence="9 10">
    <name type="scientific">Inconstantimicrobium porci</name>
    <dbReference type="NCBI Taxonomy" id="2652291"/>
    <lineage>
        <taxon>Bacteria</taxon>
        <taxon>Bacillati</taxon>
        <taxon>Bacillota</taxon>
        <taxon>Clostridia</taxon>
        <taxon>Eubacteriales</taxon>
        <taxon>Clostridiaceae</taxon>
        <taxon>Inconstantimicrobium</taxon>
    </lineage>
</organism>
<proteinExistence type="predicted"/>
<dbReference type="PANTHER" id="PTHR47371">
    <property type="entry name" value="LIPOTEICHOIC ACID SYNTHASE"/>
    <property type="match status" value="1"/>
</dbReference>
<gene>
    <name evidence="9" type="ORF">FYJ33_13735</name>
</gene>
<evidence type="ECO:0000313" key="9">
    <source>
        <dbReference type="EMBL" id="MSR92423.1"/>
    </source>
</evidence>
<dbReference type="GO" id="GO:0005886">
    <property type="term" value="C:plasma membrane"/>
    <property type="evidence" value="ECO:0007669"/>
    <property type="project" value="UniProtKB-SubCell"/>
</dbReference>
<dbReference type="InterPro" id="IPR017850">
    <property type="entry name" value="Alkaline_phosphatase_core_sf"/>
</dbReference>
<dbReference type="EMBL" id="VULX01000030">
    <property type="protein sequence ID" value="MSR92423.1"/>
    <property type="molecule type" value="Genomic_DNA"/>
</dbReference>
<feature type="domain" description="Sulfatase N-terminal" evidence="8">
    <location>
        <begin position="262"/>
        <end position="552"/>
    </location>
</feature>
<sequence>MQIFTLLLVGILLSSVSFVLLEDEKKATNFIKKFSLYTFFYNIIMLSIFKYILNIPYILDYTRYNLSLSLKYIAFSLIAGLLLIFIKKMLVTRYNLTKDYTAFSKKSFFVKLLMTLFFIIGSVFIYFSNWFIDYFGEITTEQFLFNLNSPLKGTSTGMVTEIIFTPVFAIVSTTVLFLIFINLNTDRFLEIKDKTIKVCSAKLIKILSWVLSLVILVGGVAHGVKKLHLNDLVVTYFSTSNYFEKNYVDPRKTEMTFPEKKRNLIHIYLESMENSYLSKDLGGYMDENIMPELTELAKEGVHFSHNDKFGGANQTYGSSWSVAGMVNMSAGIPLKVSTAKNKYGLDGQFLPGTVTIGDILAAKGYNQTIMFGADADFGGLTAFFTNHGKFNIFDSKAARAKKLVPPGYFVWWGFEDEKLYEFAKDELTRLHNEGKPFNFTMETADTHFPDGYMTDKVEKKYPEQYANVIAHSTKEAVKFVRWIQQQPFYENTTVVITGDHLSMDKKFFKDFDPKYRRSTFNLILNSPVKPVKTTNREFAPYDMFPTILSSMDVQISGDRLGLGTNLFSDKKTIIERDGLSTVNTAFEKKSDYFDNEFLSPLKNSTFKTDKAPDRKGN</sequence>
<accession>A0A7X2N0G5</accession>
<dbReference type="RefSeq" id="WP_154532321.1">
    <property type="nucleotide sequence ID" value="NZ_VULX01000030.1"/>
</dbReference>
<comment type="caution">
    <text evidence="9">The sequence shown here is derived from an EMBL/GenBank/DDBJ whole genome shotgun (WGS) entry which is preliminary data.</text>
</comment>
<evidence type="ECO:0000256" key="7">
    <source>
        <dbReference type="SAM" id="Phobius"/>
    </source>
</evidence>
<keyword evidence="3" id="KW-1003">Cell membrane</keyword>
<feature type="transmembrane region" description="Helical" evidence="7">
    <location>
        <begin position="6"/>
        <end position="22"/>
    </location>
</feature>
<dbReference type="InterPro" id="IPR000917">
    <property type="entry name" value="Sulfatase_N"/>
</dbReference>
<feature type="transmembrane region" description="Helical" evidence="7">
    <location>
        <begin position="34"/>
        <end position="52"/>
    </location>
</feature>
<keyword evidence="5 7" id="KW-1133">Transmembrane helix</keyword>
<name>A0A7X2N0G5_9CLOT</name>
<evidence type="ECO:0000256" key="3">
    <source>
        <dbReference type="ARBA" id="ARBA00022475"/>
    </source>
</evidence>
<evidence type="ECO:0000256" key="1">
    <source>
        <dbReference type="ARBA" id="ARBA00004651"/>
    </source>
</evidence>
<dbReference type="PANTHER" id="PTHR47371:SF3">
    <property type="entry name" value="PHOSPHOGLYCEROL TRANSFERASE I"/>
    <property type="match status" value="1"/>
</dbReference>
<dbReference type="AlphaFoldDB" id="A0A7X2N0G5"/>
<evidence type="ECO:0000313" key="10">
    <source>
        <dbReference type="Proteomes" id="UP000460287"/>
    </source>
</evidence>